<evidence type="ECO:0000313" key="2">
    <source>
        <dbReference type="EMBL" id="MFD0958370.1"/>
    </source>
</evidence>
<keyword evidence="1" id="KW-0812">Transmembrane</keyword>
<keyword evidence="1" id="KW-0472">Membrane</keyword>
<evidence type="ECO:0000313" key="3">
    <source>
        <dbReference type="Proteomes" id="UP001596989"/>
    </source>
</evidence>
<evidence type="ECO:0000256" key="1">
    <source>
        <dbReference type="SAM" id="Phobius"/>
    </source>
</evidence>
<sequence>MNRSLELIRNHIPQTVGVLLLLIVLIYVAATKEVHLRSDGSTLAEAPLASEKANPMAEHENMPAAASFEPIGETDVLLLSFDEVSGHFTVTDKRSGKVWHSYPNPEHWEQETIGGIWKNHLRAPVMIQTLDFETQSARPQISNWINANGTIEDMTPIDNGVSLTYVLTDIGVSIPVEIRIEDDYVETRIVDEGIIEGKFGILWVRLFPFFGAQHTTDQEGYFLIPDGSGAIVSFNDSSRNKTKVYKEPIYGQDFSYRGEGSSRLQMKMPVFGLKFGDAGFLSIVGTGAEYTDILASPSGVYSMYNWIGTEMRYRSPFEQITNRHRERSFITYDEEERFRNDRVVRYYLLDGEQSTYAGMANRYRQYLMDDEGYARIESDKETVPLHLTLLGGDSKKSVFMDSYVPMTTASQAMEVVQSLYGLGVEDMNINLMGWQEGGYSEFGDVLPIDGRLGGDDGIRSFVDFAHSLEFPVTYGVNYMLNNTGAQGFSTRYHAMRDLSGTIMKYEDWYGNELPMASLRYIDEYFDDDLETIDSMGFDGVTFGNGYWYGGGLGQWLISDYNDRYGSSRTQALEQQADYFRRASEKFKLVNGTVTGQYVNRNVSHVYNMFNDYSYDLFTDRSVPFMQMALHGLITYTTGYVNEREQYRQQLLRDLEYGALPSMILTHEPTQELNNSRNIRLFSSQYEEWSEKAVEQYQIYNEVQGGVMDQFIVDHRELADNVYETTYENGRKVVVNYNNTTYVNGSLQVEGKGYTVVKEGER</sequence>
<name>A0ABW3HLL5_9BACL</name>
<gene>
    <name evidence="2" type="ORF">ACFQ2I_03130</name>
</gene>
<keyword evidence="1" id="KW-1133">Transmembrane helix</keyword>
<keyword evidence="3" id="KW-1185">Reference proteome</keyword>
<feature type="transmembrane region" description="Helical" evidence="1">
    <location>
        <begin position="12"/>
        <end position="30"/>
    </location>
</feature>
<dbReference type="RefSeq" id="WP_377562132.1">
    <property type="nucleotide sequence ID" value="NZ_JBHTJZ010000005.1"/>
</dbReference>
<dbReference type="EMBL" id="JBHTJZ010000005">
    <property type="protein sequence ID" value="MFD0958370.1"/>
    <property type="molecule type" value="Genomic_DNA"/>
</dbReference>
<organism evidence="2 3">
    <name type="scientific">Paenibacillus chungangensis</name>
    <dbReference type="NCBI Taxonomy" id="696535"/>
    <lineage>
        <taxon>Bacteria</taxon>
        <taxon>Bacillati</taxon>
        <taxon>Bacillota</taxon>
        <taxon>Bacilli</taxon>
        <taxon>Bacillales</taxon>
        <taxon>Paenibacillaceae</taxon>
        <taxon>Paenibacillus</taxon>
    </lineage>
</organism>
<comment type="caution">
    <text evidence="2">The sequence shown here is derived from an EMBL/GenBank/DDBJ whole genome shotgun (WGS) entry which is preliminary data.</text>
</comment>
<dbReference type="InterPro" id="IPR043751">
    <property type="entry name" value="DUF5696"/>
</dbReference>
<protein>
    <submittedName>
        <fullName evidence="2">DUF5696 domain-containing protein</fullName>
    </submittedName>
</protein>
<dbReference type="Proteomes" id="UP001596989">
    <property type="component" value="Unassembled WGS sequence"/>
</dbReference>
<proteinExistence type="predicted"/>
<reference evidence="3" key="1">
    <citation type="journal article" date="2019" name="Int. J. Syst. Evol. Microbiol.">
        <title>The Global Catalogue of Microorganisms (GCM) 10K type strain sequencing project: providing services to taxonomists for standard genome sequencing and annotation.</title>
        <authorList>
            <consortium name="The Broad Institute Genomics Platform"/>
            <consortium name="The Broad Institute Genome Sequencing Center for Infectious Disease"/>
            <person name="Wu L."/>
            <person name="Ma J."/>
        </authorList>
    </citation>
    <scope>NUCLEOTIDE SEQUENCE [LARGE SCALE GENOMIC DNA]</scope>
    <source>
        <strain evidence="3">CCUG 59129</strain>
    </source>
</reference>
<dbReference type="Pfam" id="PF18952">
    <property type="entry name" value="DUF5696"/>
    <property type="match status" value="1"/>
</dbReference>
<accession>A0ABW3HLL5</accession>
<dbReference type="Gene3D" id="3.20.20.80">
    <property type="entry name" value="Glycosidases"/>
    <property type="match status" value="1"/>
</dbReference>